<proteinExistence type="predicted"/>
<sequence>MNIFVSNRRRIFECYRKLLNTNDGEDMVILSRFTRTLFNDKNSLFVLLSTLPSGIKTLSSISNLPSSTKRAGREQE</sequence>
<dbReference type="Proteomes" id="UP000887565">
    <property type="component" value="Unplaced"/>
</dbReference>
<protein>
    <submittedName>
        <fullName evidence="2">Uncharacterized protein</fullName>
    </submittedName>
</protein>
<accession>A0A915KGN5</accession>
<keyword evidence="1" id="KW-1185">Reference proteome</keyword>
<name>A0A915KGN5_ROMCU</name>
<evidence type="ECO:0000313" key="2">
    <source>
        <dbReference type="WBParaSite" id="nRc.2.0.1.t37545-RA"/>
    </source>
</evidence>
<evidence type="ECO:0000313" key="1">
    <source>
        <dbReference type="Proteomes" id="UP000887565"/>
    </source>
</evidence>
<dbReference type="WBParaSite" id="nRc.2.0.1.t37545-RA">
    <property type="protein sequence ID" value="nRc.2.0.1.t37545-RA"/>
    <property type="gene ID" value="nRc.2.0.1.g37545"/>
</dbReference>
<dbReference type="AlphaFoldDB" id="A0A915KGN5"/>
<organism evidence="1 2">
    <name type="scientific">Romanomermis culicivorax</name>
    <name type="common">Nematode worm</name>
    <dbReference type="NCBI Taxonomy" id="13658"/>
    <lineage>
        <taxon>Eukaryota</taxon>
        <taxon>Metazoa</taxon>
        <taxon>Ecdysozoa</taxon>
        <taxon>Nematoda</taxon>
        <taxon>Enoplea</taxon>
        <taxon>Dorylaimia</taxon>
        <taxon>Mermithida</taxon>
        <taxon>Mermithoidea</taxon>
        <taxon>Mermithidae</taxon>
        <taxon>Romanomermis</taxon>
    </lineage>
</organism>
<reference evidence="2" key="1">
    <citation type="submission" date="2022-11" db="UniProtKB">
        <authorList>
            <consortium name="WormBaseParasite"/>
        </authorList>
    </citation>
    <scope>IDENTIFICATION</scope>
</reference>